<dbReference type="InterPro" id="IPR036412">
    <property type="entry name" value="HAD-like_sf"/>
</dbReference>
<dbReference type="Pfam" id="PF01040">
    <property type="entry name" value="UbiA"/>
    <property type="match status" value="1"/>
</dbReference>
<name>A0ABW7FQ04_9BURK</name>
<dbReference type="PANTHER" id="PTHR11048:SF5">
    <property type="entry name" value="DECAPRENYL-PHOSPHATE PHOSPHORIBOSYLTRANSFERASE"/>
    <property type="match status" value="1"/>
</dbReference>
<dbReference type="InterPro" id="IPR023214">
    <property type="entry name" value="HAD_sf"/>
</dbReference>
<comment type="subcellular location">
    <subcellularLocation>
        <location evidence="1">Membrane</location>
        <topology evidence="1">Multi-pass membrane protein</topology>
    </subcellularLocation>
</comment>
<dbReference type="Proteomes" id="UP001606301">
    <property type="component" value="Unassembled WGS sequence"/>
</dbReference>
<evidence type="ECO:0000256" key="6">
    <source>
        <dbReference type="SAM" id="Phobius"/>
    </source>
</evidence>
<dbReference type="Gene3D" id="3.40.50.1000">
    <property type="entry name" value="HAD superfamily/HAD-like"/>
    <property type="match status" value="1"/>
</dbReference>
<dbReference type="Gene3D" id="1.10.357.140">
    <property type="entry name" value="UbiA prenyltransferase"/>
    <property type="match status" value="1"/>
</dbReference>
<evidence type="ECO:0000256" key="2">
    <source>
        <dbReference type="ARBA" id="ARBA00022475"/>
    </source>
</evidence>
<evidence type="ECO:0000313" key="8">
    <source>
        <dbReference type="Proteomes" id="UP001606301"/>
    </source>
</evidence>
<proteinExistence type="predicted"/>
<evidence type="ECO:0000256" key="3">
    <source>
        <dbReference type="ARBA" id="ARBA00022692"/>
    </source>
</evidence>
<organism evidence="7 8">
    <name type="scientific">Pelomonas margarita</name>
    <dbReference type="NCBI Taxonomy" id="3299031"/>
    <lineage>
        <taxon>Bacteria</taxon>
        <taxon>Pseudomonadati</taxon>
        <taxon>Pseudomonadota</taxon>
        <taxon>Betaproteobacteria</taxon>
        <taxon>Burkholderiales</taxon>
        <taxon>Sphaerotilaceae</taxon>
        <taxon>Roseateles</taxon>
    </lineage>
</organism>
<keyword evidence="4 6" id="KW-1133">Transmembrane helix</keyword>
<sequence length="489" mass="53362">MTASTPVDKSAEVPVCVDLDGTLIHTDLLFESFLLLLRQNFIAALQVPFWLLLKGKAETKLRIAALVAVQAEHLPYCEPVIAYVRAQREQGRRTVLATASAQRYAQAVADHTGLFDDVIATATSDTNLSGANKAQALAQRFPAGFEYIGNSSDDLPVWQQAQRVSIANAKPRVRDAAHQLGRTAFQTDNPFNPLRAAIKGIRLHQWLKNLLVFLPVLAGHRVADTAVLTQALLAFLAFGLCASSVYLLNDLLDIEVDRRHPRKRLRPFAAGALSIPLGGALTVLLLAGAVLVSLALPAAFGAVLLMYYLLTLSYSLRLKAQVMVDVMMLSALYTVRLLAGSAATGITLSFWLLAFSMFLFLSLALLKRYGEMRMLARSDQRRSAGRGYSTDDIVVLLALGSASGYSAALVLALYVNSADVARLYTHPQVLWAAIPMLVYWLSRIWLKSHRGEVHDDPVVFAARDWQSLVIIGLLLGLGLMASYTGPLLP</sequence>
<dbReference type="CDD" id="cd13963">
    <property type="entry name" value="PT_UbiA_2"/>
    <property type="match status" value="1"/>
</dbReference>
<dbReference type="InterPro" id="IPR044878">
    <property type="entry name" value="UbiA_sf"/>
</dbReference>
<evidence type="ECO:0000256" key="1">
    <source>
        <dbReference type="ARBA" id="ARBA00004141"/>
    </source>
</evidence>
<evidence type="ECO:0000256" key="5">
    <source>
        <dbReference type="ARBA" id="ARBA00023136"/>
    </source>
</evidence>
<feature type="transmembrane region" description="Helical" evidence="6">
    <location>
        <begin position="229"/>
        <end position="248"/>
    </location>
</feature>
<keyword evidence="5 6" id="KW-0472">Membrane</keyword>
<gene>
    <name evidence="7" type="ORF">ACG0Z3_22290</name>
</gene>
<dbReference type="SUPFAM" id="SSF56784">
    <property type="entry name" value="HAD-like"/>
    <property type="match status" value="1"/>
</dbReference>
<dbReference type="NCBIfam" id="NF006088">
    <property type="entry name" value="PRK08238.1"/>
    <property type="match status" value="1"/>
</dbReference>
<feature type="transmembrane region" description="Helical" evidence="6">
    <location>
        <begin position="467"/>
        <end position="488"/>
    </location>
</feature>
<keyword evidence="8" id="KW-1185">Reference proteome</keyword>
<reference evidence="7 8" key="1">
    <citation type="submission" date="2024-08" db="EMBL/GenBank/DDBJ databases">
        <authorList>
            <person name="Lu H."/>
        </authorList>
    </citation>
    <scope>NUCLEOTIDE SEQUENCE [LARGE SCALE GENOMIC DNA]</scope>
    <source>
        <strain evidence="7 8">LKC17W</strain>
    </source>
</reference>
<feature type="transmembrane region" description="Helical" evidence="6">
    <location>
        <begin position="393"/>
        <end position="416"/>
    </location>
</feature>
<dbReference type="RefSeq" id="WP_394402030.1">
    <property type="nucleotide sequence ID" value="NZ_JBIGHW010000023.1"/>
</dbReference>
<keyword evidence="2" id="KW-1003">Cell membrane</keyword>
<feature type="transmembrane region" description="Helical" evidence="6">
    <location>
        <begin position="268"/>
        <end position="286"/>
    </location>
</feature>
<protein>
    <submittedName>
        <fullName evidence="7">UbiA family prenyltransferase</fullName>
    </submittedName>
</protein>
<evidence type="ECO:0000256" key="4">
    <source>
        <dbReference type="ARBA" id="ARBA00022989"/>
    </source>
</evidence>
<dbReference type="Pfam" id="PF12710">
    <property type="entry name" value="HAD"/>
    <property type="match status" value="1"/>
</dbReference>
<comment type="caution">
    <text evidence="7">The sequence shown here is derived from an EMBL/GenBank/DDBJ whole genome shotgun (WGS) entry which is preliminary data.</text>
</comment>
<evidence type="ECO:0000313" key="7">
    <source>
        <dbReference type="EMBL" id="MFG6443426.1"/>
    </source>
</evidence>
<accession>A0ABW7FQ04</accession>
<dbReference type="InterPro" id="IPR039653">
    <property type="entry name" value="Prenyltransferase"/>
</dbReference>
<dbReference type="PANTHER" id="PTHR11048">
    <property type="entry name" value="PRENYLTRANSFERASES"/>
    <property type="match status" value="1"/>
</dbReference>
<feature type="transmembrane region" description="Helical" evidence="6">
    <location>
        <begin position="345"/>
        <end position="366"/>
    </location>
</feature>
<dbReference type="InterPro" id="IPR000537">
    <property type="entry name" value="UbiA_prenyltransferase"/>
</dbReference>
<feature type="transmembrane region" description="Helical" evidence="6">
    <location>
        <begin position="428"/>
        <end position="446"/>
    </location>
</feature>
<feature type="transmembrane region" description="Helical" evidence="6">
    <location>
        <begin position="292"/>
        <end position="310"/>
    </location>
</feature>
<keyword evidence="3 6" id="KW-0812">Transmembrane</keyword>
<dbReference type="EMBL" id="JBIGHW010000023">
    <property type="protein sequence ID" value="MFG6443426.1"/>
    <property type="molecule type" value="Genomic_DNA"/>
</dbReference>